<dbReference type="Proteomes" id="UP000320948">
    <property type="component" value="Unassembled WGS sequence"/>
</dbReference>
<sequence length="151" mass="16434">MKTYRLPVALLGVVAMLGGCKYYGSALPPEYPMSMEDALTSANDQRASAGGSQRPVVRNPTRPRVERPSYLPEKELALVSPPKTLLVWTYPHVTDDNTRVFGNWSTIFLTDRYEWARPSNELPSNEDDAGTAAGRPSLGMAPQNGAAAPTP</sequence>
<name>A0A6N4RBB8_BLAVI</name>
<protein>
    <submittedName>
        <fullName evidence="2">Uncharacterized protein</fullName>
    </submittedName>
</protein>
<evidence type="ECO:0000256" key="1">
    <source>
        <dbReference type="SAM" id="MobiDB-lite"/>
    </source>
</evidence>
<gene>
    <name evidence="2" type="ORF">DI628_08680</name>
</gene>
<feature type="region of interest" description="Disordered" evidence="1">
    <location>
        <begin position="41"/>
        <end position="69"/>
    </location>
</feature>
<feature type="region of interest" description="Disordered" evidence="1">
    <location>
        <begin position="116"/>
        <end position="151"/>
    </location>
</feature>
<evidence type="ECO:0000313" key="3">
    <source>
        <dbReference type="Proteomes" id="UP000320948"/>
    </source>
</evidence>
<dbReference type="EMBL" id="VAFM01000002">
    <property type="protein sequence ID" value="TKW60949.1"/>
    <property type="molecule type" value="Genomic_DNA"/>
</dbReference>
<accession>A0A6N4RBB8</accession>
<dbReference type="AlphaFoldDB" id="A0A6N4RBB8"/>
<organism evidence="2 3">
    <name type="scientific">Blastochloris viridis</name>
    <name type="common">Rhodopseudomonas viridis</name>
    <dbReference type="NCBI Taxonomy" id="1079"/>
    <lineage>
        <taxon>Bacteria</taxon>
        <taxon>Pseudomonadati</taxon>
        <taxon>Pseudomonadota</taxon>
        <taxon>Alphaproteobacteria</taxon>
        <taxon>Hyphomicrobiales</taxon>
        <taxon>Blastochloridaceae</taxon>
        <taxon>Blastochloris</taxon>
    </lineage>
</organism>
<comment type="caution">
    <text evidence="2">The sequence shown here is derived from an EMBL/GenBank/DDBJ whole genome shotgun (WGS) entry which is preliminary data.</text>
</comment>
<dbReference type="PROSITE" id="PS51257">
    <property type="entry name" value="PROKAR_LIPOPROTEIN"/>
    <property type="match status" value="1"/>
</dbReference>
<reference evidence="2 3" key="1">
    <citation type="journal article" date="2017" name="Nat. Commun.">
        <title>In situ click chemistry generation of cyclooxygenase-2 inhibitors.</title>
        <authorList>
            <person name="Bhardwaj A."/>
            <person name="Kaur J."/>
            <person name="Wuest M."/>
            <person name="Wuest F."/>
        </authorList>
    </citation>
    <scope>NUCLEOTIDE SEQUENCE [LARGE SCALE GENOMIC DNA]</scope>
    <source>
        <strain evidence="2">S2_018_000_R2_106</strain>
    </source>
</reference>
<proteinExistence type="predicted"/>
<evidence type="ECO:0000313" key="2">
    <source>
        <dbReference type="EMBL" id="TKW60949.1"/>
    </source>
</evidence>